<dbReference type="PROSITE" id="PS50111">
    <property type="entry name" value="CHEMOTAXIS_TRANSDUC_2"/>
    <property type="match status" value="1"/>
</dbReference>
<reference evidence="4" key="2">
    <citation type="submission" date="2021-04" db="EMBL/GenBank/DDBJ databases">
        <authorList>
            <person name="Gilroy R."/>
        </authorList>
    </citation>
    <scope>NUCLEOTIDE SEQUENCE</scope>
    <source>
        <strain evidence="4">B5-657</strain>
    </source>
</reference>
<dbReference type="Pfam" id="PF00015">
    <property type="entry name" value="MCPsignal"/>
    <property type="match status" value="1"/>
</dbReference>
<dbReference type="InterPro" id="IPR004089">
    <property type="entry name" value="MCPsignal_dom"/>
</dbReference>
<evidence type="ECO:0000313" key="5">
    <source>
        <dbReference type="Proteomes" id="UP000824229"/>
    </source>
</evidence>
<name>A0A9E2KB25_9FIRM</name>
<gene>
    <name evidence="4" type="ORF">H9872_03370</name>
</gene>
<dbReference type="Gene3D" id="1.10.287.950">
    <property type="entry name" value="Methyl-accepting chemotaxis protein"/>
    <property type="match status" value="1"/>
</dbReference>
<evidence type="ECO:0000256" key="1">
    <source>
        <dbReference type="ARBA" id="ARBA00023224"/>
    </source>
</evidence>
<evidence type="ECO:0000259" key="3">
    <source>
        <dbReference type="PROSITE" id="PS50111"/>
    </source>
</evidence>
<proteinExistence type="predicted"/>
<organism evidence="4 5">
    <name type="scientific">Candidatus Cellulosilyticum pullistercoris</name>
    <dbReference type="NCBI Taxonomy" id="2838521"/>
    <lineage>
        <taxon>Bacteria</taxon>
        <taxon>Bacillati</taxon>
        <taxon>Bacillota</taxon>
        <taxon>Clostridia</taxon>
        <taxon>Lachnospirales</taxon>
        <taxon>Cellulosilyticaceae</taxon>
        <taxon>Cellulosilyticum</taxon>
    </lineage>
</organism>
<sequence length="389" mass="43980">MVQLFRNKDLEQITTYLEAIIAGEKAIVPVIKDNRLKEVLQILDEVFIKKDACIEIALQILKRSVSLSEVDVNMTFSAKQLSEIVKGMIKSSNNNRVAIEKINSNFYEMTKAVEHNTSNITYISDQSHVLIESVQQNLIDIQEISKLKNMIAENAQMMWDKINLLQEMSSKVDEMVEGVRDIAEQTNLLALNASIEAARAGEQGRGFAVVAEEIRNLAKGTKQKLSYMQDFTVAIREATSESIKSTEATKQSIEAMSEKIESVNKTFEKGTDHVEKNMKKVVELGQMMKEIHASIQEVRDAIEVIRGDSEYISTVAEQVGLEAGRNSSIKERWQAIDSIHKVLHKNAHDVIEALEENNVSQAEALMFETKKVSEEMFKSIEEIKSFKFF</sequence>
<evidence type="ECO:0000256" key="2">
    <source>
        <dbReference type="PROSITE-ProRule" id="PRU00284"/>
    </source>
</evidence>
<comment type="caution">
    <text evidence="4">The sequence shown here is derived from an EMBL/GenBank/DDBJ whole genome shotgun (WGS) entry which is preliminary data.</text>
</comment>
<dbReference type="PANTHER" id="PTHR32089:SF112">
    <property type="entry name" value="LYSOZYME-LIKE PROTEIN-RELATED"/>
    <property type="match status" value="1"/>
</dbReference>
<reference evidence="4" key="1">
    <citation type="journal article" date="2021" name="PeerJ">
        <title>Extensive microbial diversity within the chicken gut microbiome revealed by metagenomics and culture.</title>
        <authorList>
            <person name="Gilroy R."/>
            <person name="Ravi A."/>
            <person name="Getino M."/>
            <person name="Pursley I."/>
            <person name="Horton D.L."/>
            <person name="Alikhan N.F."/>
            <person name="Baker D."/>
            <person name="Gharbi K."/>
            <person name="Hall N."/>
            <person name="Watson M."/>
            <person name="Adriaenssens E.M."/>
            <person name="Foster-Nyarko E."/>
            <person name="Jarju S."/>
            <person name="Secka A."/>
            <person name="Antonio M."/>
            <person name="Oren A."/>
            <person name="Chaudhuri R.R."/>
            <person name="La Ragione R."/>
            <person name="Hildebrand F."/>
            <person name="Pallen M.J."/>
        </authorList>
    </citation>
    <scope>NUCLEOTIDE SEQUENCE</scope>
    <source>
        <strain evidence="4">B5-657</strain>
    </source>
</reference>
<protein>
    <recommendedName>
        <fullName evidence="3">Methyl-accepting transducer domain-containing protein</fullName>
    </recommendedName>
</protein>
<dbReference type="Gene3D" id="1.20.120.30">
    <property type="entry name" value="Aspartate receptor, ligand-binding domain"/>
    <property type="match status" value="1"/>
</dbReference>
<dbReference type="Proteomes" id="UP000824229">
    <property type="component" value="Unassembled WGS sequence"/>
</dbReference>
<dbReference type="GO" id="GO:0016020">
    <property type="term" value="C:membrane"/>
    <property type="evidence" value="ECO:0007669"/>
    <property type="project" value="InterPro"/>
</dbReference>
<dbReference type="SMART" id="SM00283">
    <property type="entry name" value="MA"/>
    <property type="match status" value="1"/>
</dbReference>
<dbReference type="AlphaFoldDB" id="A0A9E2KB25"/>
<accession>A0A9E2KB25</accession>
<keyword evidence="1 2" id="KW-0807">Transducer</keyword>
<dbReference type="EMBL" id="JAHLFQ010000065">
    <property type="protein sequence ID" value="MBU3803785.1"/>
    <property type="molecule type" value="Genomic_DNA"/>
</dbReference>
<dbReference type="SUPFAM" id="SSF58104">
    <property type="entry name" value="Methyl-accepting chemotaxis protein (MCP) signaling domain"/>
    <property type="match status" value="1"/>
</dbReference>
<feature type="domain" description="Methyl-accepting transducer" evidence="3">
    <location>
        <begin position="70"/>
        <end position="306"/>
    </location>
</feature>
<evidence type="ECO:0000313" key="4">
    <source>
        <dbReference type="EMBL" id="MBU3803785.1"/>
    </source>
</evidence>
<dbReference type="GO" id="GO:0007165">
    <property type="term" value="P:signal transduction"/>
    <property type="evidence" value="ECO:0007669"/>
    <property type="project" value="UniProtKB-KW"/>
</dbReference>
<dbReference type="PANTHER" id="PTHR32089">
    <property type="entry name" value="METHYL-ACCEPTING CHEMOTAXIS PROTEIN MCPB"/>
    <property type="match status" value="1"/>
</dbReference>